<proteinExistence type="inferred from homology"/>
<comment type="caution">
    <text evidence="3">The sequence shown here is derived from an EMBL/GenBank/DDBJ whole genome shotgun (WGS) entry which is preliminary data.</text>
</comment>
<evidence type="ECO:0000313" key="4">
    <source>
        <dbReference type="Proteomes" id="UP000234545"/>
    </source>
</evidence>
<dbReference type="Gene3D" id="3.40.50.2020">
    <property type="match status" value="1"/>
</dbReference>
<sequence>MELLQRLRIAVVSLLSILMPTQCAGCMIWDHVVCPRCRSIALRSARLERIGLVTLGESETGMPCAPCDNDGSGATVPMAFIGRYDGELRNIIIASKHSPTFRGDDFLYDAGASVGRRLATALPGKDPWWVIPAPSSWKRVLHGKNVTGAFARGVALGLAQVSGRPARVVGAVRLRFGVRSQAGRGRRGRRLDRVGSMRRRLHIPANVAVVIVDDVLTTGATCREVARTVGRVDAVGVCARV</sequence>
<dbReference type="Proteomes" id="UP000234545">
    <property type="component" value="Unassembled WGS sequence"/>
</dbReference>
<dbReference type="InterPro" id="IPR000836">
    <property type="entry name" value="PRTase_dom"/>
</dbReference>
<dbReference type="EMBL" id="PKKJ01000001">
    <property type="protein sequence ID" value="PKY67008.1"/>
    <property type="molecule type" value="Genomic_DNA"/>
</dbReference>
<protein>
    <submittedName>
        <fullName evidence="3">Competence protein ComF</fullName>
    </submittedName>
</protein>
<feature type="signal peptide" evidence="2">
    <location>
        <begin position="1"/>
        <end position="24"/>
    </location>
</feature>
<name>A0A2I1I798_9ACTO</name>
<evidence type="ECO:0000256" key="1">
    <source>
        <dbReference type="ARBA" id="ARBA00008007"/>
    </source>
</evidence>
<dbReference type="AlphaFoldDB" id="A0A2I1I798"/>
<dbReference type="PANTHER" id="PTHR47505:SF1">
    <property type="entry name" value="DNA UTILIZATION PROTEIN YHGH"/>
    <property type="match status" value="1"/>
</dbReference>
<evidence type="ECO:0000256" key="2">
    <source>
        <dbReference type="SAM" id="SignalP"/>
    </source>
</evidence>
<dbReference type="SUPFAM" id="SSF53271">
    <property type="entry name" value="PRTase-like"/>
    <property type="match status" value="1"/>
</dbReference>
<keyword evidence="2" id="KW-0732">Signal</keyword>
<dbReference type="PANTHER" id="PTHR47505">
    <property type="entry name" value="DNA UTILIZATION PROTEIN YHGH"/>
    <property type="match status" value="1"/>
</dbReference>
<comment type="similarity">
    <text evidence="1">Belongs to the ComF/GntX family.</text>
</comment>
<evidence type="ECO:0000313" key="3">
    <source>
        <dbReference type="EMBL" id="PKY67008.1"/>
    </source>
</evidence>
<dbReference type="InterPro" id="IPR051910">
    <property type="entry name" value="ComF/GntX_DNA_util-trans"/>
</dbReference>
<dbReference type="OrthoDB" id="5242900at2"/>
<feature type="chain" id="PRO_5038709608" evidence="2">
    <location>
        <begin position="25"/>
        <end position="241"/>
    </location>
</feature>
<organism evidence="3 4">
    <name type="scientific">Schaalia turicensis</name>
    <dbReference type="NCBI Taxonomy" id="131111"/>
    <lineage>
        <taxon>Bacteria</taxon>
        <taxon>Bacillati</taxon>
        <taxon>Actinomycetota</taxon>
        <taxon>Actinomycetes</taxon>
        <taxon>Actinomycetales</taxon>
        <taxon>Actinomycetaceae</taxon>
        <taxon>Schaalia</taxon>
    </lineage>
</organism>
<dbReference type="InterPro" id="IPR029057">
    <property type="entry name" value="PRTase-like"/>
</dbReference>
<gene>
    <name evidence="3" type="ORF">CYJ25_01855</name>
</gene>
<dbReference type="CDD" id="cd06223">
    <property type="entry name" value="PRTases_typeI"/>
    <property type="match status" value="1"/>
</dbReference>
<reference evidence="3 4" key="1">
    <citation type="submission" date="2017-12" db="EMBL/GenBank/DDBJ databases">
        <title>Phylogenetic diversity of female urinary microbiome.</title>
        <authorList>
            <person name="Thomas-White K."/>
            <person name="Wolfe A.J."/>
        </authorList>
    </citation>
    <scope>NUCLEOTIDE SEQUENCE [LARGE SCALE GENOMIC DNA]</scope>
    <source>
        <strain evidence="3 4">UMB0250</strain>
    </source>
</reference>
<accession>A0A2I1I798</accession>